<reference evidence="2" key="1">
    <citation type="journal article" date="2019" name="Int. J. Syst. Evol. Microbiol.">
        <title>The Global Catalogue of Microorganisms (GCM) 10K type strain sequencing project: providing services to taxonomists for standard genome sequencing and annotation.</title>
        <authorList>
            <consortium name="The Broad Institute Genomics Platform"/>
            <consortium name="The Broad Institute Genome Sequencing Center for Infectious Disease"/>
            <person name="Wu L."/>
            <person name="Ma J."/>
        </authorList>
    </citation>
    <scope>NUCLEOTIDE SEQUENCE [LARGE SCALE GENOMIC DNA]</scope>
    <source>
        <strain evidence="2">JCM 17983</strain>
    </source>
</reference>
<evidence type="ECO:0000313" key="1">
    <source>
        <dbReference type="EMBL" id="GAA4862351.1"/>
    </source>
</evidence>
<sequence>MNLLAIVVIAGLVTALLIKSRRAAPALVSGVVTLVLLFAAFPTLGPAVSSSAGEFARQLGAATDRAADVPAAAETGGEQP</sequence>
<protein>
    <submittedName>
        <fullName evidence="1">Uncharacterized protein</fullName>
    </submittedName>
</protein>
<evidence type="ECO:0000313" key="2">
    <source>
        <dbReference type="Proteomes" id="UP001500457"/>
    </source>
</evidence>
<proteinExistence type="predicted"/>
<dbReference type="EMBL" id="BAABHQ010000001">
    <property type="protein sequence ID" value="GAA4862351.1"/>
    <property type="molecule type" value="Genomic_DNA"/>
</dbReference>
<organism evidence="1 2">
    <name type="scientific">Actinomycetospora straminea</name>
    <dbReference type="NCBI Taxonomy" id="663607"/>
    <lineage>
        <taxon>Bacteria</taxon>
        <taxon>Bacillati</taxon>
        <taxon>Actinomycetota</taxon>
        <taxon>Actinomycetes</taxon>
        <taxon>Pseudonocardiales</taxon>
        <taxon>Pseudonocardiaceae</taxon>
        <taxon>Actinomycetospora</taxon>
    </lineage>
</organism>
<gene>
    <name evidence="1" type="ORF">GCM10023203_07440</name>
</gene>
<dbReference type="Proteomes" id="UP001500457">
    <property type="component" value="Unassembled WGS sequence"/>
</dbReference>
<accession>A0ABP9DY08</accession>
<keyword evidence="2" id="KW-1185">Reference proteome</keyword>
<name>A0ABP9DY08_9PSEU</name>
<dbReference type="RefSeq" id="WP_274232734.1">
    <property type="nucleotide sequence ID" value="NZ_BAABHQ010000001.1"/>
</dbReference>
<comment type="caution">
    <text evidence="1">The sequence shown here is derived from an EMBL/GenBank/DDBJ whole genome shotgun (WGS) entry which is preliminary data.</text>
</comment>